<dbReference type="EMBL" id="FOUF01000026">
    <property type="protein sequence ID" value="SFM66752.1"/>
    <property type="molecule type" value="Genomic_DNA"/>
</dbReference>
<reference evidence="1 2" key="1">
    <citation type="submission" date="2016-10" db="EMBL/GenBank/DDBJ databases">
        <authorList>
            <person name="de Groot N.N."/>
        </authorList>
    </citation>
    <scope>NUCLEOTIDE SEQUENCE [LARGE SCALE GENOMIC DNA]</scope>
    <source>
        <strain evidence="1 2">Nm146</strain>
    </source>
</reference>
<gene>
    <name evidence="1" type="ORF">SAMN05421880_1265</name>
</gene>
<dbReference type="STRING" id="52442.SAMN05421880_1265"/>
<dbReference type="RefSeq" id="WP_090670968.1">
    <property type="nucleotide sequence ID" value="NZ_FOUF01000026.1"/>
</dbReference>
<dbReference type="Proteomes" id="UP000199561">
    <property type="component" value="Unassembled WGS sequence"/>
</dbReference>
<sequence length="395" mass="42697">MTNTYQDYFDLLGFKESSSIPGGVQNYDTENRYGYIGKYQFGEAALFDLGYYSLDNSDRNLFRNDWVGNWSGKNGITSKQDYLHNGAAQEIIVREWHDTLWGRITFLGLDKYAGQILNGNLITVSGMLAASHLIGTGSQSSDVAGLKGYLLSGAVFSPADGNGTTANEYMAVFQGYQTPFTANHDQSHIIEGGAGRDTLTGFGGDDVLIGKEALDSARYHGNAAEYHLAKRPDESWLIEHTNGGWEGSDALIDIERILFSNTALALDLNGNAGITAKILGAVFGPESISNKVYAGIGLHLLDNGMHFEELMQLAIETALGADATNHAMVVNLLYENVVGFAPSAEEAAYYVELLDHSIYTTASIGVMAADTPLNQANIDLVGLTQTGLEYWPVTA</sequence>
<keyword evidence="2" id="KW-1185">Reference proteome</keyword>
<proteinExistence type="predicted"/>
<evidence type="ECO:0008006" key="3">
    <source>
        <dbReference type="Google" id="ProtNLM"/>
    </source>
</evidence>
<accession>A0A1I4SQP3</accession>
<organism evidence="1 2">
    <name type="scientific">Nitrosomonas nitrosa</name>
    <dbReference type="NCBI Taxonomy" id="52442"/>
    <lineage>
        <taxon>Bacteria</taxon>
        <taxon>Pseudomonadati</taxon>
        <taxon>Pseudomonadota</taxon>
        <taxon>Betaproteobacteria</taxon>
        <taxon>Nitrosomonadales</taxon>
        <taxon>Nitrosomonadaceae</taxon>
        <taxon>Nitrosomonas</taxon>
    </lineage>
</organism>
<dbReference type="AlphaFoldDB" id="A0A1I4SQP3"/>
<evidence type="ECO:0000313" key="2">
    <source>
        <dbReference type="Proteomes" id="UP000199561"/>
    </source>
</evidence>
<protein>
    <recommendedName>
        <fullName evidence="3">Hemolysin-type calcium-binding repeat-containing protein</fullName>
    </recommendedName>
</protein>
<name>A0A1I4SQP3_9PROT</name>
<evidence type="ECO:0000313" key="1">
    <source>
        <dbReference type="EMBL" id="SFM66752.1"/>
    </source>
</evidence>